<evidence type="ECO:0008006" key="3">
    <source>
        <dbReference type="Google" id="ProtNLM"/>
    </source>
</evidence>
<sequence length="149" mass="17713">MSMEHTYLMTLIEMNRYAKAKTLFETYDIHEITEELIGDAFDHETDILYQFVCYLIEQKETVKLHELAFGLLMHPFCHYDRAYYLAYDHVQRTVALTHRQDVAFLEYLLFLAEVPDQVTPKQEALAVANEILWMEPKNQIAKDFLKEMN</sequence>
<reference evidence="1 2" key="1">
    <citation type="submission" date="2019-10" db="EMBL/GenBank/DDBJ databases">
        <authorList>
            <person name="Karimi E."/>
        </authorList>
    </citation>
    <scope>NUCLEOTIDE SEQUENCE [LARGE SCALE GENOMIC DNA]</scope>
    <source>
        <strain evidence="1">Exiguobacterium sp. 9Y</strain>
    </source>
</reference>
<keyword evidence="2" id="KW-1185">Reference proteome</keyword>
<gene>
    <name evidence="1" type="ORF">EXIGUO9Y_100002</name>
</gene>
<organism evidence="1 2">
    <name type="scientific">Exiguobacterium oxidotolerans</name>
    <dbReference type="NCBI Taxonomy" id="223958"/>
    <lineage>
        <taxon>Bacteria</taxon>
        <taxon>Bacillati</taxon>
        <taxon>Bacillota</taxon>
        <taxon>Bacilli</taxon>
        <taxon>Bacillales</taxon>
        <taxon>Bacillales Family XII. Incertae Sedis</taxon>
        <taxon>Exiguobacterium</taxon>
    </lineage>
</organism>
<dbReference type="RefSeq" id="WP_159172640.1">
    <property type="nucleotide sequence ID" value="NZ_LR732308.1"/>
</dbReference>
<name>A0A653I2J9_9BACL</name>
<protein>
    <recommendedName>
        <fullName evidence="3">Immunity protein 30 domain-containing protein</fullName>
    </recommendedName>
</protein>
<evidence type="ECO:0000313" key="1">
    <source>
        <dbReference type="EMBL" id="VWX33013.1"/>
    </source>
</evidence>
<proteinExistence type="predicted"/>
<dbReference type="EMBL" id="CABWKQ010000002">
    <property type="protein sequence ID" value="VWX33013.1"/>
    <property type="molecule type" value="Genomic_DNA"/>
</dbReference>
<evidence type="ECO:0000313" key="2">
    <source>
        <dbReference type="Proteomes" id="UP000439752"/>
    </source>
</evidence>
<dbReference type="AlphaFoldDB" id="A0A653I2J9"/>
<dbReference type="Proteomes" id="UP000439752">
    <property type="component" value="Unassembled WGS sequence"/>
</dbReference>
<accession>A0A653I2J9</accession>